<gene>
    <name evidence="2" type="ordered locus">Mboo_0419</name>
</gene>
<dbReference type="EMBL" id="CP000780">
    <property type="protein sequence ID" value="ABS54938.1"/>
    <property type="molecule type" value="Genomic_DNA"/>
</dbReference>
<organism evidence="2 3">
    <name type="scientific">Methanoregula boonei (strain DSM 21154 / JCM 14090 / 6A8)</name>
    <dbReference type="NCBI Taxonomy" id="456442"/>
    <lineage>
        <taxon>Archaea</taxon>
        <taxon>Methanobacteriati</taxon>
        <taxon>Methanobacteriota</taxon>
        <taxon>Stenosarchaea group</taxon>
        <taxon>Methanomicrobia</taxon>
        <taxon>Methanomicrobiales</taxon>
        <taxon>Methanoregulaceae</taxon>
        <taxon>Methanoregula</taxon>
    </lineage>
</organism>
<dbReference type="Proteomes" id="UP000002408">
    <property type="component" value="Chromosome"/>
</dbReference>
<dbReference type="KEGG" id="mbn:Mboo_0419"/>
<accession>A7I5C7</accession>
<name>A7I5C7_METB6</name>
<proteinExistence type="predicted"/>
<dbReference type="STRING" id="456442.Mboo_0419"/>
<keyword evidence="3" id="KW-1185">Reference proteome</keyword>
<evidence type="ECO:0000313" key="2">
    <source>
        <dbReference type="EMBL" id="ABS54938.1"/>
    </source>
</evidence>
<evidence type="ECO:0000256" key="1">
    <source>
        <dbReference type="SAM" id="MobiDB-lite"/>
    </source>
</evidence>
<protein>
    <submittedName>
        <fullName evidence="2">Uncharacterized protein</fullName>
    </submittedName>
</protein>
<sequence precursor="true">MKPGFLVIGGVLLFLLMVSGPAAALDPSGPAPVMNATPPSPAGASLPDTGANSSGELLVVTATPVPTQTVKPAPTPLVISFKWTAADSTPAAGVSNDDDEPDDSVNPGGAQPWYAAAASLFANITGSDEPEPDTSPSGFGSIASQWASTATANAGIPNCAMMSRLREGLNESDVERYNSTANDLLHPAHAFLKGFTPGQFAAMQRTYAEDQGFIDTCYDLNPTPYWEIFTVNGKIMTMNVRPANFTSTLYVYSNGAKIPAINATDVYYPNRLYTYVVYVPVRSSQASMIDAMDLEFVRAS</sequence>
<reference evidence="3" key="1">
    <citation type="journal article" date="2015" name="Microbiology">
        <title>Genome of Methanoregula boonei 6A8 reveals adaptations to oligotrophic peatland environments.</title>
        <authorList>
            <person name="Braeuer S."/>
            <person name="Cadillo-Quiroz H."/>
            <person name="Kyrpides N."/>
            <person name="Woyke T."/>
            <person name="Goodwin L."/>
            <person name="Detter C."/>
            <person name="Podell S."/>
            <person name="Yavitt J.B."/>
            <person name="Zinder S.H."/>
        </authorList>
    </citation>
    <scope>NUCLEOTIDE SEQUENCE [LARGE SCALE GENOMIC DNA]</scope>
    <source>
        <strain evidence="3">DSM 21154 / JCM 14090 / 6A8</strain>
    </source>
</reference>
<dbReference type="RefSeq" id="WP_011991426.1">
    <property type="nucleotide sequence ID" value="NC_009712.1"/>
</dbReference>
<dbReference type="GeneID" id="5410140"/>
<evidence type="ECO:0000313" key="3">
    <source>
        <dbReference type="Proteomes" id="UP000002408"/>
    </source>
</evidence>
<dbReference type="AlphaFoldDB" id="A7I5C7"/>
<dbReference type="HOGENOM" id="CLU_926248_0_0_2"/>
<feature type="region of interest" description="Disordered" evidence="1">
    <location>
        <begin position="89"/>
        <end position="110"/>
    </location>
</feature>